<dbReference type="KEGG" id="abe:ARB_05338"/>
<protein>
    <recommendedName>
        <fullName evidence="4">assimilatory sulfite reductase (NADPH)</fullName>
        <ecNumber evidence="4">1.8.1.2</ecNumber>
    </recommendedName>
</protein>
<dbReference type="HOGENOM" id="CLU_012708_0_0_1"/>
<dbReference type="InterPro" id="IPR039261">
    <property type="entry name" value="FNR_nucleotide-bd"/>
</dbReference>
<evidence type="ECO:0000256" key="2">
    <source>
        <dbReference type="ARBA" id="ARBA00001974"/>
    </source>
</evidence>
<evidence type="ECO:0000256" key="3">
    <source>
        <dbReference type="ARBA" id="ARBA00004774"/>
    </source>
</evidence>
<dbReference type="GO" id="GO:0003958">
    <property type="term" value="F:NADPH-hemoprotein reductase activity"/>
    <property type="evidence" value="ECO:0007669"/>
    <property type="project" value="UniProtKB-EC"/>
</dbReference>
<dbReference type="RefSeq" id="XP_003017044.1">
    <property type="nucleotide sequence ID" value="XM_003016998.1"/>
</dbReference>
<accession>D4ALZ0</accession>
<keyword evidence="5" id="KW-0813">Transport</keyword>
<evidence type="ECO:0000313" key="17">
    <source>
        <dbReference type="Proteomes" id="UP000008866"/>
    </source>
</evidence>
<keyword evidence="11" id="KW-0560">Oxidoreductase</keyword>
<evidence type="ECO:0000256" key="9">
    <source>
        <dbReference type="ARBA" id="ARBA00022857"/>
    </source>
</evidence>
<dbReference type="FunFam" id="3.40.50.80:FF:000011">
    <property type="entry name" value="Sulfite reductase flavoprotein component"/>
    <property type="match status" value="1"/>
</dbReference>
<comment type="function">
    <text evidence="14">This enzyme catalyzes the 6-electron reduction of sulfite to sulfide. This is one of several activities required for the biosynthesis of L-cysteine from sulfate.</text>
</comment>
<dbReference type="GO" id="GO:0010181">
    <property type="term" value="F:FMN binding"/>
    <property type="evidence" value="ECO:0007669"/>
    <property type="project" value="TreeGrafter"/>
</dbReference>
<evidence type="ECO:0000256" key="14">
    <source>
        <dbReference type="ARBA" id="ARBA00059320"/>
    </source>
</evidence>
<dbReference type="PROSITE" id="PS51384">
    <property type="entry name" value="FAD_FR"/>
    <property type="match status" value="1"/>
</dbReference>
<evidence type="ECO:0000256" key="5">
    <source>
        <dbReference type="ARBA" id="ARBA00022448"/>
    </source>
</evidence>
<reference evidence="17" key="1">
    <citation type="journal article" date="2011" name="Genome Biol.">
        <title>Comparative and functional genomics provide insights into the pathogenicity of dermatophytic fungi.</title>
        <authorList>
            <person name="Burmester A."/>
            <person name="Shelest E."/>
            <person name="Gloeckner G."/>
            <person name="Heddergott C."/>
            <person name="Schindler S."/>
            <person name="Staib P."/>
            <person name="Heidel A."/>
            <person name="Felder M."/>
            <person name="Petzold A."/>
            <person name="Szafranski K."/>
            <person name="Feuermann M."/>
            <person name="Pedruzzi I."/>
            <person name="Priebe S."/>
            <person name="Groth M."/>
            <person name="Winkler R."/>
            <person name="Li W."/>
            <person name="Kniemeyer O."/>
            <person name="Schroeckh V."/>
            <person name="Hertweck C."/>
            <person name="Hube B."/>
            <person name="White T.C."/>
            <person name="Platzer M."/>
            <person name="Guthke R."/>
            <person name="Heitman J."/>
            <person name="Woestemeyer J."/>
            <person name="Zipfel P.F."/>
            <person name="Monod M."/>
            <person name="Brakhage A.A."/>
        </authorList>
    </citation>
    <scope>NUCLEOTIDE SEQUENCE [LARGE SCALE GENOMIC DNA]</scope>
    <source>
        <strain evidence="17">ATCC MYA-4681 / CBS 112371</strain>
    </source>
</reference>
<comment type="catalytic activity">
    <reaction evidence="12">
        <text>2 oxidized [cytochrome P450] + NADPH = 2 reduced [cytochrome P450] + NADP(+) + H(+)</text>
        <dbReference type="Rhea" id="RHEA:24040"/>
        <dbReference type="Rhea" id="RHEA-COMP:14627"/>
        <dbReference type="Rhea" id="RHEA-COMP:14628"/>
        <dbReference type="ChEBI" id="CHEBI:15378"/>
        <dbReference type="ChEBI" id="CHEBI:55376"/>
        <dbReference type="ChEBI" id="CHEBI:57783"/>
        <dbReference type="ChEBI" id="CHEBI:58349"/>
        <dbReference type="ChEBI" id="CHEBI:60344"/>
        <dbReference type="EC" id="1.6.2.4"/>
    </reaction>
</comment>
<keyword evidence="10" id="KW-0249">Electron transport</keyword>
<evidence type="ECO:0000256" key="7">
    <source>
        <dbReference type="ARBA" id="ARBA00022643"/>
    </source>
</evidence>
<proteinExistence type="predicted"/>
<keyword evidence="17" id="KW-1185">Reference proteome</keyword>
<dbReference type="Pfam" id="PF00667">
    <property type="entry name" value="FAD_binding_1"/>
    <property type="match status" value="1"/>
</dbReference>
<dbReference type="PANTHER" id="PTHR19384">
    <property type="entry name" value="NITRIC OXIDE SYNTHASE-RELATED"/>
    <property type="match status" value="1"/>
</dbReference>
<evidence type="ECO:0000256" key="12">
    <source>
        <dbReference type="ARBA" id="ARBA00049342"/>
    </source>
</evidence>
<dbReference type="OrthoDB" id="1856718at2759"/>
<dbReference type="InterPro" id="IPR001433">
    <property type="entry name" value="OxRdtase_FAD/NAD-bd"/>
</dbReference>
<dbReference type="AlphaFoldDB" id="D4ALZ0"/>
<keyword evidence="9" id="KW-0521">NADP</keyword>
<dbReference type="Gene3D" id="1.20.990.10">
    <property type="entry name" value="NADPH-cytochrome p450 Reductase, Chain A, domain 3"/>
    <property type="match status" value="1"/>
</dbReference>
<dbReference type="InterPro" id="IPR017938">
    <property type="entry name" value="Riboflavin_synthase-like_b-brl"/>
</dbReference>
<dbReference type="Gene3D" id="2.40.30.10">
    <property type="entry name" value="Translation factors"/>
    <property type="match status" value="1"/>
</dbReference>
<comment type="catalytic activity">
    <reaction evidence="13">
        <text>hydrogen sulfide + 3 NADP(+) + 3 H2O = sulfite + 3 NADPH + 4 H(+)</text>
        <dbReference type="Rhea" id="RHEA:13801"/>
        <dbReference type="ChEBI" id="CHEBI:15377"/>
        <dbReference type="ChEBI" id="CHEBI:15378"/>
        <dbReference type="ChEBI" id="CHEBI:17359"/>
        <dbReference type="ChEBI" id="CHEBI:29919"/>
        <dbReference type="ChEBI" id="CHEBI:57783"/>
        <dbReference type="ChEBI" id="CHEBI:58349"/>
        <dbReference type="EC" id="1.8.1.2"/>
    </reaction>
</comment>
<feature type="domain" description="FAD-binding FR-type" evidence="15">
    <location>
        <begin position="295"/>
        <end position="522"/>
    </location>
</feature>
<evidence type="ECO:0000259" key="15">
    <source>
        <dbReference type="PROSITE" id="PS51384"/>
    </source>
</evidence>
<keyword evidence="6" id="KW-0285">Flavoprotein</keyword>
<keyword evidence="7" id="KW-0288">FMN</keyword>
<dbReference type="InterPro" id="IPR003097">
    <property type="entry name" value="CysJ-like_FAD-binding"/>
</dbReference>
<dbReference type="EC" id="1.8.1.2" evidence="4"/>
<evidence type="ECO:0000256" key="6">
    <source>
        <dbReference type="ARBA" id="ARBA00022630"/>
    </source>
</evidence>
<gene>
    <name evidence="16" type="ORF">ARB_05338</name>
</gene>
<comment type="caution">
    <text evidence="16">The sequence shown here is derived from an EMBL/GenBank/DDBJ whole genome shotgun (WGS) entry which is preliminary data.</text>
</comment>
<comment type="cofactor">
    <cofactor evidence="1">
        <name>FMN</name>
        <dbReference type="ChEBI" id="CHEBI:58210"/>
    </cofactor>
</comment>
<dbReference type="FunFam" id="1.20.990.10:FF:000010">
    <property type="entry name" value="Sulfite reductase [NADPH] flavoprotein component"/>
    <property type="match status" value="1"/>
</dbReference>
<dbReference type="CDD" id="cd06207">
    <property type="entry name" value="CyPoR_like"/>
    <property type="match status" value="1"/>
</dbReference>
<evidence type="ECO:0000313" key="16">
    <source>
        <dbReference type="EMBL" id="EFE36399.1"/>
    </source>
</evidence>
<comment type="pathway">
    <text evidence="3">Sulfur metabolism; hydrogen sulfide biosynthesis; hydrogen sulfide from sulfite (NADPH route): step 1/1.</text>
</comment>
<evidence type="ECO:0000256" key="13">
    <source>
        <dbReference type="ARBA" id="ARBA00052219"/>
    </source>
</evidence>
<dbReference type="InterPro" id="IPR017927">
    <property type="entry name" value="FAD-bd_FR_type"/>
</dbReference>
<evidence type="ECO:0000256" key="1">
    <source>
        <dbReference type="ARBA" id="ARBA00001917"/>
    </source>
</evidence>
<evidence type="ECO:0000256" key="4">
    <source>
        <dbReference type="ARBA" id="ARBA00012604"/>
    </source>
</evidence>
<dbReference type="Proteomes" id="UP000008866">
    <property type="component" value="Unassembled WGS sequence"/>
</dbReference>
<dbReference type="GO" id="GO:0050660">
    <property type="term" value="F:flavin adenine dinucleotide binding"/>
    <property type="evidence" value="ECO:0007669"/>
    <property type="project" value="TreeGrafter"/>
</dbReference>
<dbReference type="OMA" id="HYHRHIF"/>
<dbReference type="GO" id="GO:0005829">
    <property type="term" value="C:cytosol"/>
    <property type="evidence" value="ECO:0007669"/>
    <property type="project" value="TreeGrafter"/>
</dbReference>
<dbReference type="GeneID" id="9526846"/>
<comment type="cofactor">
    <cofactor evidence="2">
        <name>FAD</name>
        <dbReference type="ChEBI" id="CHEBI:57692"/>
    </cofactor>
</comment>
<dbReference type="GO" id="GO:0004783">
    <property type="term" value="F:sulfite reductase (NADPH) activity"/>
    <property type="evidence" value="ECO:0007669"/>
    <property type="project" value="UniProtKB-EC"/>
</dbReference>
<evidence type="ECO:0000256" key="8">
    <source>
        <dbReference type="ARBA" id="ARBA00022827"/>
    </source>
</evidence>
<dbReference type="PRINTS" id="PR00371">
    <property type="entry name" value="FPNCR"/>
</dbReference>
<dbReference type="SUPFAM" id="SSF52343">
    <property type="entry name" value="Ferredoxin reductase-like, C-terminal NADP-linked domain"/>
    <property type="match status" value="1"/>
</dbReference>
<dbReference type="STRING" id="663331.D4ALZ0"/>
<dbReference type="PANTHER" id="PTHR19384:SF109">
    <property type="entry name" value="SULFITE REDUCTASE [NADPH] FLAVOPROTEIN COMPONENT"/>
    <property type="match status" value="1"/>
</dbReference>
<dbReference type="Gene3D" id="3.40.50.80">
    <property type="entry name" value="Nucleotide-binding domain of ferredoxin-NADP reductase (FNR) module"/>
    <property type="match status" value="1"/>
</dbReference>
<dbReference type="SUPFAM" id="SSF63380">
    <property type="entry name" value="Riboflavin synthase domain-like"/>
    <property type="match status" value="1"/>
</dbReference>
<dbReference type="Pfam" id="PF00175">
    <property type="entry name" value="NAD_binding_1"/>
    <property type="match status" value="1"/>
</dbReference>
<keyword evidence="8" id="KW-0274">FAD</keyword>
<sequence>MTSAMASTMPSTRLGAGSLALGFLGERQKLKRKRSDKERDRAARVIVPVRALGCVRASLEQAALLSLPLVVHLVGEDDDSVEDSDACIEMAAELGVTLISCQEGDEKKTTALAVQVAPSMVLHKDAAKIPAEEDAVYDLPQTTGGELKTSNKYEYHGPSDAVSVVAVFGHAAASDALRTTGLLVVKTWPAGADEMAKVLPETIKTVGVLGGQQESLFRQMLPLGLRVALVSLTSRTLGDFTGSEVEQQKTVEKEKIDIAEEEQEEEDKVTVEDVTKGLLFKEALGAKTTLPKLPAKTYAVTVKENRRLTPTHYHRHIFHLELDLGDSGLTYEIGEALGVHPENSSQNVQEFAAAYPLDLDEIVSYRTEEGRQTQTTYQALRRLDLWGRPPKKFYLDLSEHATDPKEKERLAHLASPAGKDEFKQRSDVDMLTYEDILLEFPSARPTFTSLAAMVGPVKRREYSIASCQRLAPSIVALMVVVVGWTDGRGRARSGHASTYLSRLSPGAPLTVSVKPSVMKLPTDPMAPLIMAGLGTGLAPFRAFVQHRALEKALGKEVGPVLLYIGARHQREEYCYGEEWEAYAASGVITLLSTAFSRDQLHKVYIQDRMRQTLPQIADAYLAKHGSFYLCGPTWPVPDVTAVLEEAVASLSTDTKIDTRAEMDRLKDQHRFVLEVY</sequence>
<dbReference type="eggNOG" id="KOG1158">
    <property type="taxonomic scope" value="Eukaryota"/>
</dbReference>
<evidence type="ECO:0000256" key="10">
    <source>
        <dbReference type="ARBA" id="ARBA00022982"/>
    </source>
</evidence>
<evidence type="ECO:0000256" key="11">
    <source>
        <dbReference type="ARBA" id="ARBA00023002"/>
    </source>
</evidence>
<dbReference type="InterPro" id="IPR001709">
    <property type="entry name" value="Flavoprot_Pyr_Nucl_cyt_Rdtase"/>
</dbReference>
<name>D4ALZ0_ARTBC</name>
<dbReference type="InterPro" id="IPR023173">
    <property type="entry name" value="NADPH_Cyt_P450_Rdtase_alpha"/>
</dbReference>
<organism evidence="16 17">
    <name type="scientific">Arthroderma benhamiae (strain ATCC MYA-4681 / CBS 112371)</name>
    <name type="common">Trichophyton mentagrophytes</name>
    <dbReference type="NCBI Taxonomy" id="663331"/>
    <lineage>
        <taxon>Eukaryota</taxon>
        <taxon>Fungi</taxon>
        <taxon>Dikarya</taxon>
        <taxon>Ascomycota</taxon>
        <taxon>Pezizomycotina</taxon>
        <taxon>Eurotiomycetes</taxon>
        <taxon>Eurotiomycetidae</taxon>
        <taxon>Onygenales</taxon>
        <taxon>Arthrodermataceae</taxon>
        <taxon>Trichophyton</taxon>
    </lineage>
</organism>
<dbReference type="EMBL" id="ABSU01000002">
    <property type="protein sequence ID" value="EFE36399.1"/>
    <property type="molecule type" value="Genomic_DNA"/>
</dbReference>